<dbReference type="InterPro" id="IPR003251">
    <property type="entry name" value="Rr_diiron-bd_dom"/>
</dbReference>
<dbReference type="SUPFAM" id="SSF47240">
    <property type="entry name" value="Ferritin-like"/>
    <property type="match status" value="1"/>
</dbReference>
<name>A0A7C4NST0_9CREN</name>
<dbReference type="Gene3D" id="6.10.140.1960">
    <property type="match status" value="1"/>
</dbReference>
<dbReference type="GO" id="GO:0140737">
    <property type="term" value="C:encapsulin nanocompartment"/>
    <property type="evidence" value="ECO:0007669"/>
    <property type="project" value="UniProtKB-SubCell"/>
</dbReference>
<dbReference type="EMBL" id="DTCK01000039">
    <property type="protein sequence ID" value="HGQ36259.1"/>
    <property type="molecule type" value="Genomic_DNA"/>
</dbReference>
<organism evidence="5">
    <name type="scientific">Ignisphaera aggregans</name>
    <dbReference type="NCBI Taxonomy" id="334771"/>
    <lineage>
        <taxon>Archaea</taxon>
        <taxon>Thermoproteota</taxon>
        <taxon>Thermoprotei</taxon>
        <taxon>Desulfurococcales</taxon>
        <taxon>Desulfurococcaceae</taxon>
        <taxon>Ignisphaera</taxon>
    </lineage>
</organism>
<dbReference type="GO" id="GO:0016491">
    <property type="term" value="F:oxidoreductase activity"/>
    <property type="evidence" value="ECO:0007669"/>
    <property type="project" value="InterPro"/>
</dbReference>
<evidence type="ECO:0000256" key="1">
    <source>
        <dbReference type="ARBA" id="ARBA00033738"/>
    </source>
</evidence>
<dbReference type="InterPro" id="IPR051429">
    <property type="entry name" value="Encapsulin_nc"/>
</dbReference>
<dbReference type="Gene3D" id="3.30.2320.10">
    <property type="entry name" value="hypothetical protein PF0899 domain"/>
    <property type="match status" value="1"/>
</dbReference>
<dbReference type="PANTHER" id="PTHR37165">
    <property type="entry name" value="PEPTIDASE U56 FAMILY"/>
    <property type="match status" value="1"/>
</dbReference>
<keyword evidence="2" id="KW-1284">Encapsulin nanocompartment</keyword>
<gene>
    <name evidence="5" type="ORF">ENU08_03010</name>
    <name evidence="4" type="ORF">ENU41_06250</name>
</gene>
<sequence>MMSKHPLDLPPGRKLIKEEVAEALRLAIIAELDAINLYLQLARAIDIDSVRKVFEEIAREEKTHVGEFLALLKNLDPEQVEELKKGAEEVKELIGVAVVDPVTSSSNSGNPGWFEGIVANEVKKLVDATRVFVKKLPLVVLGRGVDTVVLESINEKIERAMLPLCELSYKFRVSQKALDYTIRTKQPIEMPEAVKAAINLATAEDKLVAEVLLKEGKARLPLSKWEEPGTSVIEIAKAVSELTKRGYRRPYILVVSLPRYTKLLSVSEKTGVTDLERIKMLVDEVVGSHVLPDDKALVISSTSEVLDVVYGGNSEVDYIGPEDGYHVFRAWSSIAVRLRIPDGVVVMEETLVKQ</sequence>
<evidence type="ECO:0000313" key="5">
    <source>
        <dbReference type="EMBL" id="HGQ64192.1"/>
    </source>
</evidence>
<reference evidence="5" key="1">
    <citation type="journal article" date="2020" name="mSystems">
        <title>Genome- and Community-Level Interaction Insights into Carbon Utilization and Element Cycling Functions of Hydrothermarchaeota in Hydrothermal Sediment.</title>
        <authorList>
            <person name="Zhou Z."/>
            <person name="Liu Y."/>
            <person name="Xu W."/>
            <person name="Pan J."/>
            <person name="Luo Z.H."/>
            <person name="Li M."/>
        </authorList>
    </citation>
    <scope>NUCLEOTIDE SEQUENCE [LARGE SCALE GENOMIC DNA]</scope>
    <source>
        <strain evidence="5">SpSt-637</strain>
        <strain evidence="4">SpSt-667</strain>
    </source>
</reference>
<dbReference type="PANTHER" id="PTHR37165:SF1">
    <property type="entry name" value="TYPE 1 ENCAPSULIN SHELL PROTEIN"/>
    <property type="match status" value="1"/>
</dbReference>
<feature type="domain" description="Rubrerythrin diiron-binding" evidence="3">
    <location>
        <begin position="22"/>
        <end position="85"/>
    </location>
</feature>
<protein>
    <submittedName>
        <fullName evidence="5">Rubrerythrin family protein</fullName>
    </submittedName>
</protein>
<evidence type="ECO:0000256" key="2">
    <source>
        <dbReference type="ARBA" id="ARBA00033787"/>
    </source>
</evidence>
<comment type="subcellular location">
    <subcellularLocation>
        <location evidence="1">Encapsulin nanocompartment</location>
    </subcellularLocation>
</comment>
<dbReference type="Pfam" id="PF04454">
    <property type="entry name" value="Linocin_M18"/>
    <property type="match status" value="1"/>
</dbReference>
<dbReference type="InterPro" id="IPR007544">
    <property type="entry name" value="ENCAP"/>
</dbReference>
<dbReference type="EMBL" id="DTBD01000022">
    <property type="protein sequence ID" value="HGQ64192.1"/>
    <property type="molecule type" value="Genomic_DNA"/>
</dbReference>
<dbReference type="Pfam" id="PF02915">
    <property type="entry name" value="Rubrerythrin"/>
    <property type="match status" value="1"/>
</dbReference>
<comment type="caution">
    <text evidence="5">The sequence shown here is derived from an EMBL/GenBank/DDBJ whole genome shotgun (WGS) entry which is preliminary data.</text>
</comment>
<evidence type="ECO:0000313" key="4">
    <source>
        <dbReference type="EMBL" id="HGQ36259.1"/>
    </source>
</evidence>
<accession>A0A7C4NST0</accession>
<proteinExistence type="predicted"/>
<evidence type="ECO:0000259" key="3">
    <source>
        <dbReference type="Pfam" id="PF02915"/>
    </source>
</evidence>
<dbReference type="AlphaFoldDB" id="A0A7C4NST0"/>
<dbReference type="InterPro" id="IPR009078">
    <property type="entry name" value="Ferritin-like_SF"/>
</dbReference>
<dbReference type="GO" id="GO:0046872">
    <property type="term" value="F:metal ion binding"/>
    <property type="evidence" value="ECO:0007669"/>
    <property type="project" value="InterPro"/>
</dbReference>